<dbReference type="AlphaFoldDB" id="A0A7J8A8P1"/>
<evidence type="ECO:0000313" key="1">
    <source>
        <dbReference type="EMBL" id="KAF6382635.1"/>
    </source>
</evidence>
<dbReference type="Proteomes" id="UP000558488">
    <property type="component" value="Unassembled WGS sequence"/>
</dbReference>
<dbReference type="EMBL" id="JACAGB010000002">
    <property type="protein sequence ID" value="KAF6382635.1"/>
    <property type="molecule type" value="Genomic_DNA"/>
</dbReference>
<keyword evidence="2" id="KW-1185">Reference proteome</keyword>
<gene>
    <name evidence="1" type="ORF">mPipKuh1_008987</name>
</gene>
<evidence type="ECO:0000313" key="2">
    <source>
        <dbReference type="Proteomes" id="UP000558488"/>
    </source>
</evidence>
<reference evidence="1 2" key="1">
    <citation type="journal article" date="2020" name="Nature">
        <title>Six reference-quality genomes reveal evolution of bat adaptations.</title>
        <authorList>
            <person name="Jebb D."/>
            <person name="Huang Z."/>
            <person name="Pippel M."/>
            <person name="Hughes G.M."/>
            <person name="Lavrichenko K."/>
            <person name="Devanna P."/>
            <person name="Winkler S."/>
            <person name="Jermiin L.S."/>
            <person name="Skirmuntt E.C."/>
            <person name="Katzourakis A."/>
            <person name="Burkitt-Gray L."/>
            <person name="Ray D.A."/>
            <person name="Sullivan K.A.M."/>
            <person name="Roscito J.G."/>
            <person name="Kirilenko B.M."/>
            <person name="Davalos L.M."/>
            <person name="Corthals A.P."/>
            <person name="Power M.L."/>
            <person name="Jones G."/>
            <person name="Ransome R.D."/>
            <person name="Dechmann D.K.N."/>
            <person name="Locatelli A.G."/>
            <person name="Puechmaille S.J."/>
            <person name="Fedrigo O."/>
            <person name="Jarvis E.D."/>
            <person name="Hiller M."/>
            <person name="Vernes S.C."/>
            <person name="Myers E.W."/>
            <person name="Teeling E.C."/>
        </authorList>
    </citation>
    <scope>NUCLEOTIDE SEQUENCE [LARGE SCALE GENOMIC DNA]</scope>
    <source>
        <strain evidence="1">MPipKuh1</strain>
        <tissue evidence="1">Flight muscle</tissue>
    </source>
</reference>
<protein>
    <submittedName>
        <fullName evidence="1">Uncharacterized protein</fullName>
    </submittedName>
</protein>
<organism evidence="1 2">
    <name type="scientific">Pipistrellus kuhlii</name>
    <name type="common">Kuhl's pipistrelle</name>
    <dbReference type="NCBI Taxonomy" id="59472"/>
    <lineage>
        <taxon>Eukaryota</taxon>
        <taxon>Metazoa</taxon>
        <taxon>Chordata</taxon>
        <taxon>Craniata</taxon>
        <taxon>Vertebrata</taxon>
        <taxon>Euteleostomi</taxon>
        <taxon>Mammalia</taxon>
        <taxon>Eutheria</taxon>
        <taxon>Laurasiatheria</taxon>
        <taxon>Chiroptera</taxon>
        <taxon>Yangochiroptera</taxon>
        <taxon>Vespertilionidae</taxon>
        <taxon>Pipistrellus</taxon>
    </lineage>
</organism>
<accession>A0A7J8A8P1</accession>
<proteinExistence type="predicted"/>
<name>A0A7J8A8P1_PIPKU</name>
<comment type="caution">
    <text evidence="1">The sequence shown here is derived from an EMBL/GenBank/DDBJ whole genome shotgun (WGS) entry which is preliminary data.</text>
</comment>
<sequence length="128" mass="13918">MCRRVGTPEMIKITQSLSSPAGRRGVQNKNCYKIYPYFLLEAHCTKTLGFQHQFSSSIQEPGLRSGQSAFFIFAADFGQSLPSTVMSSLLPYTPIDPFTLHLPSHSRHPAPPGHSAPGAAGQLPSLAF</sequence>